<feature type="region of interest" description="Disordered" evidence="1">
    <location>
        <begin position="162"/>
        <end position="182"/>
    </location>
</feature>
<proteinExistence type="predicted"/>
<evidence type="ECO:0000313" key="5">
    <source>
        <dbReference type="Proteomes" id="UP000048948"/>
    </source>
</evidence>
<dbReference type="EMBL" id="CSAD01000056">
    <property type="protein sequence ID" value="COU93259.1"/>
    <property type="molecule type" value="Genomic_DNA"/>
</dbReference>
<sequence length="225" mass="23527">MDAGDRLEELRRFLDGHVQHFRDGLALVVHLEGFAVVPGPLADLARHVHVGQEVHLDLDGAVAGAGLAATALDVERESSGLIAADLGLGGGGEQGADLVEHTGVGGRVGSRCAPDRRLVHPHQLVQIVQPGDPGVPAGDLPGAVEAVGQHRGQDVVDQRRLARTRDTGHRGQHTQRERHIDPAQVVLAGADDGELTTGVDGTPNRRYLNAFPAGQVGAGDRILVA</sequence>
<reference evidence="4 5" key="1">
    <citation type="submission" date="2015-03" db="EMBL/GenBank/DDBJ databases">
        <authorList>
            <consortium name="Pathogen Informatics"/>
        </authorList>
    </citation>
    <scope>NUCLEOTIDE SEQUENCE [LARGE SCALE GENOMIC DNA]</scope>
    <source>
        <strain evidence="2 5">Bir 172</strain>
        <strain evidence="3 4">G09801536</strain>
    </source>
</reference>
<name>A0A655A2J0_MYCTX</name>
<evidence type="ECO:0000313" key="3">
    <source>
        <dbReference type="EMBL" id="COU93259.1"/>
    </source>
</evidence>
<dbReference type="EMBL" id="CNGE01000155">
    <property type="protein sequence ID" value="CKS04402.1"/>
    <property type="molecule type" value="Genomic_DNA"/>
</dbReference>
<gene>
    <name evidence="3" type="ORF">ERS007679_00663</name>
    <name evidence="2" type="ORF">ERS027646_01162</name>
</gene>
<evidence type="ECO:0000313" key="2">
    <source>
        <dbReference type="EMBL" id="CKS04402.1"/>
    </source>
</evidence>
<dbReference type="Proteomes" id="UP000045842">
    <property type="component" value="Unassembled WGS sequence"/>
</dbReference>
<evidence type="ECO:0000256" key="1">
    <source>
        <dbReference type="SAM" id="MobiDB-lite"/>
    </source>
</evidence>
<evidence type="ECO:0000313" key="4">
    <source>
        <dbReference type="Proteomes" id="UP000045842"/>
    </source>
</evidence>
<protein>
    <submittedName>
        <fullName evidence="2">Uncharacterized protein</fullName>
    </submittedName>
</protein>
<feature type="compositionally biased region" description="Basic and acidic residues" evidence="1">
    <location>
        <begin position="162"/>
        <end position="181"/>
    </location>
</feature>
<accession>A0A655A2J0</accession>
<dbReference type="AlphaFoldDB" id="A0A655A2J0"/>
<dbReference type="Proteomes" id="UP000048948">
    <property type="component" value="Unassembled WGS sequence"/>
</dbReference>
<organism evidence="2 5">
    <name type="scientific">Mycobacterium tuberculosis</name>
    <dbReference type="NCBI Taxonomy" id="1773"/>
    <lineage>
        <taxon>Bacteria</taxon>
        <taxon>Bacillati</taxon>
        <taxon>Actinomycetota</taxon>
        <taxon>Actinomycetes</taxon>
        <taxon>Mycobacteriales</taxon>
        <taxon>Mycobacteriaceae</taxon>
        <taxon>Mycobacterium</taxon>
        <taxon>Mycobacterium tuberculosis complex</taxon>
    </lineage>
</organism>